<name>A0A6C0HPT5_9ZZZZ</name>
<keyword evidence="1" id="KW-0472">Membrane</keyword>
<accession>A0A6C0HPT5</accession>
<dbReference type="AlphaFoldDB" id="A0A6C0HPT5"/>
<proteinExistence type="predicted"/>
<sequence length="286" mass="31693">MASLIPGNWTSIIQNIVNGKITTDYQILNQDNPVPGCAKDFTATYYCGNSTVAKNINIQNALGNTATFDCSAENKMCGGFKLTLGDDGNLILTDYNNVRIWSSNTFKVGVSFDQYKAINGKYKRNFLLAGEMLGVGEFIGSPSGNCYLIMDTSYNGNGLKVKYSSSNCDDNQFGLDENTNGLFSMTSSPYNSLIKDAKTLSNKTLTDGKTLDKTNELYKKHLTDFNLKNNEYIKQSKVAPELDYAISQLSAMDEDRGLVANQYRYNKNMWLIICVLVIFGIIKAIK</sequence>
<organism evidence="2">
    <name type="scientific">viral metagenome</name>
    <dbReference type="NCBI Taxonomy" id="1070528"/>
    <lineage>
        <taxon>unclassified sequences</taxon>
        <taxon>metagenomes</taxon>
        <taxon>organismal metagenomes</taxon>
    </lineage>
</organism>
<evidence type="ECO:0008006" key="3">
    <source>
        <dbReference type="Google" id="ProtNLM"/>
    </source>
</evidence>
<dbReference type="InterPro" id="IPR036426">
    <property type="entry name" value="Bulb-type_lectin_dom_sf"/>
</dbReference>
<evidence type="ECO:0000313" key="2">
    <source>
        <dbReference type="EMBL" id="QHT82367.1"/>
    </source>
</evidence>
<dbReference type="SUPFAM" id="SSF51110">
    <property type="entry name" value="alpha-D-mannose-specific plant lectins"/>
    <property type="match status" value="1"/>
</dbReference>
<dbReference type="Gene3D" id="2.90.10.10">
    <property type="entry name" value="Bulb-type lectin domain"/>
    <property type="match status" value="1"/>
</dbReference>
<evidence type="ECO:0000256" key="1">
    <source>
        <dbReference type="SAM" id="Phobius"/>
    </source>
</evidence>
<keyword evidence="1" id="KW-0812">Transmembrane</keyword>
<dbReference type="EMBL" id="MN739998">
    <property type="protein sequence ID" value="QHT82367.1"/>
    <property type="molecule type" value="Genomic_DNA"/>
</dbReference>
<feature type="transmembrane region" description="Helical" evidence="1">
    <location>
        <begin position="268"/>
        <end position="285"/>
    </location>
</feature>
<reference evidence="2" key="1">
    <citation type="journal article" date="2020" name="Nature">
        <title>Giant virus diversity and host interactions through global metagenomics.</title>
        <authorList>
            <person name="Schulz F."/>
            <person name="Roux S."/>
            <person name="Paez-Espino D."/>
            <person name="Jungbluth S."/>
            <person name="Walsh D.A."/>
            <person name="Denef V.J."/>
            <person name="McMahon K.D."/>
            <person name="Konstantinidis K.T."/>
            <person name="Eloe-Fadrosh E.A."/>
            <person name="Kyrpides N.C."/>
            <person name="Woyke T."/>
        </authorList>
    </citation>
    <scope>NUCLEOTIDE SEQUENCE</scope>
    <source>
        <strain evidence="2">GVMAG-M-3300023184-161</strain>
    </source>
</reference>
<keyword evidence="1" id="KW-1133">Transmembrane helix</keyword>
<protein>
    <recommendedName>
        <fullName evidence="3">Bulb-type lectin domain-containing protein</fullName>
    </recommendedName>
</protein>